<dbReference type="GO" id="GO:0009252">
    <property type="term" value="P:peptidoglycan biosynthetic process"/>
    <property type="evidence" value="ECO:0007669"/>
    <property type="project" value="UniProtKB-UniRule"/>
</dbReference>
<dbReference type="Pfam" id="PF04101">
    <property type="entry name" value="Glyco_tran_28_C"/>
    <property type="match status" value="1"/>
</dbReference>
<dbReference type="InterPro" id="IPR007235">
    <property type="entry name" value="Glyco_trans_28_C"/>
</dbReference>
<evidence type="ECO:0000256" key="3">
    <source>
        <dbReference type="ARBA" id="ARBA00022676"/>
    </source>
</evidence>
<comment type="similarity">
    <text evidence="10">Belongs to the glycosyltransferase 28 family. MurG subfamily.</text>
</comment>
<dbReference type="UniPathway" id="UPA00219"/>
<feature type="binding site" evidence="10">
    <location>
        <position position="129"/>
    </location>
    <ligand>
        <name>UDP-N-acetyl-alpha-D-glucosamine</name>
        <dbReference type="ChEBI" id="CHEBI:57705"/>
    </ligand>
</feature>
<keyword evidence="14" id="KW-1185">Reference proteome</keyword>
<dbReference type="GO" id="GO:0050511">
    <property type="term" value="F:undecaprenyldiphospho-muramoylpentapeptide beta-N-acetylglucosaminyltransferase activity"/>
    <property type="evidence" value="ECO:0007669"/>
    <property type="project" value="UniProtKB-UniRule"/>
</dbReference>
<evidence type="ECO:0000313" key="14">
    <source>
        <dbReference type="Proteomes" id="UP000281738"/>
    </source>
</evidence>
<evidence type="ECO:0000256" key="10">
    <source>
        <dbReference type="HAMAP-Rule" id="MF_00033"/>
    </source>
</evidence>
<feature type="domain" description="Glycosyl transferase family 28 C-terminal" evidence="12">
    <location>
        <begin position="193"/>
        <end position="346"/>
    </location>
</feature>
<keyword evidence="1 10" id="KW-1003">Cell membrane</keyword>
<keyword evidence="8 10" id="KW-0131">Cell cycle</keyword>
<dbReference type="CDD" id="cd03785">
    <property type="entry name" value="GT28_MurG"/>
    <property type="match status" value="1"/>
</dbReference>
<keyword evidence="7 10" id="KW-0472">Membrane</keyword>
<dbReference type="RefSeq" id="WP_211332557.1">
    <property type="nucleotide sequence ID" value="NZ_RKHO01000001.1"/>
</dbReference>
<dbReference type="NCBIfam" id="TIGR01133">
    <property type="entry name" value="murG"/>
    <property type="match status" value="1"/>
</dbReference>
<dbReference type="Gene3D" id="3.40.50.2000">
    <property type="entry name" value="Glycogen Phosphorylase B"/>
    <property type="match status" value="2"/>
</dbReference>
<dbReference type="HAMAP" id="MF_00033">
    <property type="entry name" value="MurG"/>
    <property type="match status" value="1"/>
</dbReference>
<dbReference type="GO" id="GO:0071555">
    <property type="term" value="P:cell wall organization"/>
    <property type="evidence" value="ECO:0007669"/>
    <property type="project" value="UniProtKB-KW"/>
</dbReference>
<sequence length="374" mass="38801">MNHGPHRVLLAGGGSAGHTSPLLATADALRRRLPDVEVTALGTARGLETRVVPEAGYPLELVPAVPLPRRPNADLLRTPGRVRAALTATLEVLDRVRPDVVVGFGGYVSVPAYLAARRRGLPLVVHEGNALPGIANRLGARLTPFVATSFPGTELPRARHLGLPVRRMVSTLDRAALRAEALAHFGLAADRPVLLVTGGSQGARRLNESVAAAAPALAAAGVQVLHVVGPRGEAHPALTEEQREHGPAYVVEAFVSRMDLAYAAADAVLCRAGSNTVTEVSGVGLPAVYVPLPIGNGEQALNARPVVDAGGGLLVSDAALTPEWVASALPDLLTDPARLAAMGAAASGVVPLDADELLADLVVEAWHTRKQARR</sequence>
<dbReference type="EC" id="2.4.1.227" evidence="10"/>
<reference evidence="13 14" key="1">
    <citation type="submission" date="2018-11" db="EMBL/GenBank/DDBJ databases">
        <title>Sequencing the genomes of 1000 actinobacteria strains.</title>
        <authorList>
            <person name="Klenk H.-P."/>
        </authorList>
    </citation>
    <scope>NUCLEOTIDE SEQUENCE [LARGE SCALE GENOMIC DNA]</scope>
    <source>
        <strain evidence="13 14">DSM 12652</strain>
    </source>
</reference>
<comment type="pathway">
    <text evidence="10">Cell wall biogenesis; peptidoglycan biosynthesis.</text>
</comment>
<evidence type="ECO:0000256" key="9">
    <source>
        <dbReference type="ARBA" id="ARBA00023316"/>
    </source>
</evidence>
<accession>A0A3N2CWV6</accession>
<evidence type="ECO:0000256" key="7">
    <source>
        <dbReference type="ARBA" id="ARBA00023136"/>
    </source>
</evidence>
<protein>
    <recommendedName>
        <fullName evidence="10">UDP-N-acetylglucosamine--N-acetylmuramyl-(pentapeptide) pyrophosphoryl-undecaprenol N-acetylglucosamine transferase</fullName>
        <ecNumber evidence="10">2.4.1.227</ecNumber>
    </recommendedName>
    <alternativeName>
        <fullName evidence="10">Undecaprenyl-PP-MurNAc-pentapeptide-UDPGlcNAc GlcNAc transferase</fullName>
    </alternativeName>
</protein>
<comment type="catalytic activity">
    <reaction evidence="10">
        <text>di-trans,octa-cis-undecaprenyl diphospho-N-acetyl-alpha-D-muramoyl-L-alanyl-D-glutamyl-meso-2,6-diaminopimeloyl-D-alanyl-D-alanine + UDP-N-acetyl-alpha-D-glucosamine = di-trans,octa-cis-undecaprenyl diphospho-[N-acetyl-alpha-D-glucosaminyl-(1-&gt;4)]-N-acetyl-alpha-D-muramoyl-L-alanyl-D-glutamyl-meso-2,6-diaminopimeloyl-D-alanyl-D-alanine + UDP + H(+)</text>
        <dbReference type="Rhea" id="RHEA:31227"/>
        <dbReference type="ChEBI" id="CHEBI:15378"/>
        <dbReference type="ChEBI" id="CHEBI:57705"/>
        <dbReference type="ChEBI" id="CHEBI:58223"/>
        <dbReference type="ChEBI" id="CHEBI:61387"/>
        <dbReference type="ChEBI" id="CHEBI:61388"/>
        <dbReference type="EC" id="2.4.1.227"/>
    </reaction>
</comment>
<dbReference type="PANTHER" id="PTHR21015:SF22">
    <property type="entry name" value="GLYCOSYLTRANSFERASE"/>
    <property type="match status" value="1"/>
</dbReference>
<evidence type="ECO:0000259" key="11">
    <source>
        <dbReference type="Pfam" id="PF03033"/>
    </source>
</evidence>
<dbReference type="GO" id="GO:0051301">
    <property type="term" value="P:cell division"/>
    <property type="evidence" value="ECO:0007669"/>
    <property type="project" value="UniProtKB-KW"/>
</dbReference>
<dbReference type="SUPFAM" id="SSF53756">
    <property type="entry name" value="UDP-Glycosyltransferase/glycogen phosphorylase"/>
    <property type="match status" value="1"/>
</dbReference>
<comment type="subcellular location">
    <subcellularLocation>
        <location evidence="10">Cell membrane</location>
        <topology evidence="10">Peripheral membrane protein</topology>
        <orientation evidence="10">Cytoplasmic side</orientation>
    </subcellularLocation>
</comment>
<gene>
    <name evidence="10" type="primary">murG</name>
    <name evidence="13" type="ORF">EDD33_2916</name>
</gene>
<keyword evidence="3 10" id="KW-0328">Glycosyltransferase</keyword>
<dbReference type="AlphaFoldDB" id="A0A3N2CWV6"/>
<feature type="binding site" evidence="10">
    <location>
        <position position="200"/>
    </location>
    <ligand>
        <name>UDP-N-acetyl-alpha-D-glucosamine</name>
        <dbReference type="ChEBI" id="CHEBI:57705"/>
    </ligand>
</feature>
<evidence type="ECO:0000256" key="6">
    <source>
        <dbReference type="ARBA" id="ARBA00022984"/>
    </source>
</evidence>
<organism evidence="13 14">
    <name type="scientific">Nocardioides aurantiacus</name>
    <dbReference type="NCBI Taxonomy" id="86796"/>
    <lineage>
        <taxon>Bacteria</taxon>
        <taxon>Bacillati</taxon>
        <taxon>Actinomycetota</taxon>
        <taxon>Actinomycetes</taxon>
        <taxon>Propionibacteriales</taxon>
        <taxon>Nocardioidaceae</taxon>
        <taxon>Nocardioides</taxon>
    </lineage>
</organism>
<dbReference type="GO" id="GO:0008360">
    <property type="term" value="P:regulation of cell shape"/>
    <property type="evidence" value="ECO:0007669"/>
    <property type="project" value="UniProtKB-KW"/>
</dbReference>
<feature type="binding site" evidence="10">
    <location>
        <begin position="15"/>
        <end position="17"/>
    </location>
    <ligand>
        <name>UDP-N-acetyl-alpha-D-glucosamine</name>
        <dbReference type="ChEBI" id="CHEBI:57705"/>
    </ligand>
</feature>
<evidence type="ECO:0000256" key="1">
    <source>
        <dbReference type="ARBA" id="ARBA00022475"/>
    </source>
</evidence>
<dbReference type="Pfam" id="PF03033">
    <property type="entry name" value="Glyco_transf_28"/>
    <property type="match status" value="1"/>
</dbReference>
<dbReference type="InterPro" id="IPR006009">
    <property type="entry name" value="GlcNAc_MurG"/>
</dbReference>
<proteinExistence type="inferred from homology"/>
<dbReference type="GO" id="GO:0051991">
    <property type="term" value="F:UDP-N-acetyl-D-glucosamine:N-acetylmuramoyl-L-alanyl-D-glutamyl-meso-2,6-diaminopimelyl-D-alanyl-D-alanine-diphosphoundecaprenol 4-beta-N-acetylglucosaminlytransferase activity"/>
    <property type="evidence" value="ECO:0007669"/>
    <property type="project" value="RHEA"/>
</dbReference>
<evidence type="ECO:0000256" key="8">
    <source>
        <dbReference type="ARBA" id="ARBA00023306"/>
    </source>
</evidence>
<evidence type="ECO:0000313" key="13">
    <source>
        <dbReference type="EMBL" id="ROR92032.1"/>
    </source>
</evidence>
<evidence type="ECO:0000259" key="12">
    <source>
        <dbReference type="Pfam" id="PF04101"/>
    </source>
</evidence>
<evidence type="ECO:0000256" key="4">
    <source>
        <dbReference type="ARBA" id="ARBA00022679"/>
    </source>
</evidence>
<keyword evidence="2 10" id="KW-0132">Cell division</keyword>
<comment type="caution">
    <text evidence="10">Lacks conserved residue(s) required for the propagation of feature annotation.</text>
</comment>
<dbReference type="GO" id="GO:0005886">
    <property type="term" value="C:plasma membrane"/>
    <property type="evidence" value="ECO:0007669"/>
    <property type="project" value="UniProtKB-SubCell"/>
</dbReference>
<name>A0A3N2CWV6_9ACTN</name>
<dbReference type="EMBL" id="RKHO01000001">
    <property type="protein sequence ID" value="ROR92032.1"/>
    <property type="molecule type" value="Genomic_DNA"/>
</dbReference>
<feature type="binding site" evidence="10">
    <location>
        <position position="299"/>
    </location>
    <ligand>
        <name>UDP-N-acetyl-alpha-D-glucosamine</name>
        <dbReference type="ChEBI" id="CHEBI:57705"/>
    </ligand>
</feature>
<dbReference type="InterPro" id="IPR004276">
    <property type="entry name" value="GlycoTrans_28_N"/>
</dbReference>
<dbReference type="Proteomes" id="UP000281738">
    <property type="component" value="Unassembled WGS sequence"/>
</dbReference>
<feature type="domain" description="Glycosyltransferase family 28 N-terminal" evidence="11">
    <location>
        <begin position="8"/>
        <end position="141"/>
    </location>
</feature>
<keyword evidence="4 10" id="KW-0808">Transferase</keyword>
<keyword evidence="6 10" id="KW-0573">Peptidoglycan synthesis</keyword>
<dbReference type="PANTHER" id="PTHR21015">
    <property type="entry name" value="UDP-N-ACETYLGLUCOSAMINE--N-ACETYLMURAMYL-(PENTAPEPTIDE) PYROPHOSPHORYL-UNDECAPRENOL N-ACETYLGLUCOSAMINE TRANSFERASE 1"/>
    <property type="match status" value="1"/>
</dbReference>
<dbReference type="GO" id="GO:0005975">
    <property type="term" value="P:carbohydrate metabolic process"/>
    <property type="evidence" value="ECO:0007669"/>
    <property type="project" value="InterPro"/>
</dbReference>
<evidence type="ECO:0000256" key="5">
    <source>
        <dbReference type="ARBA" id="ARBA00022960"/>
    </source>
</evidence>
<evidence type="ECO:0000256" key="2">
    <source>
        <dbReference type="ARBA" id="ARBA00022618"/>
    </source>
</evidence>
<comment type="function">
    <text evidence="10">Cell wall formation. Catalyzes the transfer of a GlcNAc subunit on undecaprenyl-pyrophosphoryl-MurNAc-pentapeptide (lipid intermediate I) to form undecaprenyl-pyrophosphoryl-MurNAc-(pentapeptide)GlcNAc (lipid intermediate II).</text>
</comment>
<feature type="binding site" evidence="10">
    <location>
        <position position="166"/>
    </location>
    <ligand>
        <name>UDP-N-acetyl-alpha-D-glucosamine</name>
        <dbReference type="ChEBI" id="CHEBI:57705"/>
    </ligand>
</feature>
<comment type="caution">
    <text evidence="13">The sequence shown here is derived from an EMBL/GenBank/DDBJ whole genome shotgun (WGS) entry which is preliminary data.</text>
</comment>
<keyword evidence="9 10" id="KW-0961">Cell wall biogenesis/degradation</keyword>
<keyword evidence="5 10" id="KW-0133">Cell shape</keyword>